<dbReference type="GO" id="GO:0070004">
    <property type="term" value="F:cysteine-type exopeptidase activity"/>
    <property type="evidence" value="ECO:0007669"/>
    <property type="project" value="InterPro"/>
</dbReference>
<dbReference type="AlphaFoldDB" id="A0A7R9DN07"/>
<reference evidence="3" key="1">
    <citation type="submission" date="2020-11" db="EMBL/GenBank/DDBJ databases">
        <authorList>
            <person name="Tran Van P."/>
        </authorList>
    </citation>
    <scope>NUCLEOTIDE SEQUENCE</scope>
</reference>
<dbReference type="GO" id="GO:0016805">
    <property type="term" value="F:dipeptidase activity"/>
    <property type="evidence" value="ECO:0007669"/>
    <property type="project" value="InterPro"/>
</dbReference>
<sequence>MSCTLPDLHHISAASSFNLNTLHHWHALHHWHILLMSPREMALEGDKTRNIERRNTDEGGQKEKSTCGEKGGTSFLGSPLESLDMEWYVHLEMSPRQFSFEEEFPHRATLNTIPCKEFVAAENFKDKLEEFSARHQLIVGELKMKPRSCDTFVVLPPLTAHGGVVFGKNSDRPNGEVQELVYQPAQDHSADSKLQVGATNL</sequence>
<proteinExistence type="inferred from homology"/>
<dbReference type="GO" id="GO:0006508">
    <property type="term" value="P:proteolysis"/>
    <property type="evidence" value="ECO:0007669"/>
    <property type="project" value="InterPro"/>
</dbReference>
<dbReference type="PANTHER" id="PTHR12994">
    <property type="entry name" value="SECERNIN"/>
    <property type="match status" value="1"/>
</dbReference>
<comment type="similarity">
    <text evidence="1">Belongs to the peptidase C69 family. Secernin subfamily.</text>
</comment>
<dbReference type="EMBL" id="OD010980">
    <property type="protein sequence ID" value="CAD7416389.1"/>
    <property type="molecule type" value="Genomic_DNA"/>
</dbReference>
<gene>
    <name evidence="3" type="ORF">TPSB3V08_LOCUS11004</name>
</gene>
<evidence type="ECO:0000256" key="1">
    <source>
        <dbReference type="ARBA" id="ARBA00005705"/>
    </source>
</evidence>
<feature type="compositionally biased region" description="Basic and acidic residues" evidence="2">
    <location>
        <begin position="49"/>
        <end position="67"/>
    </location>
</feature>
<accession>A0A7R9DN07</accession>
<protein>
    <submittedName>
        <fullName evidence="3">Uncharacterized protein</fullName>
    </submittedName>
</protein>
<evidence type="ECO:0000256" key="2">
    <source>
        <dbReference type="SAM" id="MobiDB-lite"/>
    </source>
</evidence>
<dbReference type="PANTHER" id="PTHR12994:SF17">
    <property type="entry name" value="LD30995P"/>
    <property type="match status" value="1"/>
</dbReference>
<organism evidence="3">
    <name type="scientific">Timema poppense</name>
    <name type="common">Walking stick</name>
    <dbReference type="NCBI Taxonomy" id="170557"/>
    <lineage>
        <taxon>Eukaryota</taxon>
        <taxon>Metazoa</taxon>
        <taxon>Ecdysozoa</taxon>
        <taxon>Arthropoda</taxon>
        <taxon>Hexapoda</taxon>
        <taxon>Insecta</taxon>
        <taxon>Pterygota</taxon>
        <taxon>Neoptera</taxon>
        <taxon>Polyneoptera</taxon>
        <taxon>Phasmatodea</taxon>
        <taxon>Timematodea</taxon>
        <taxon>Timematoidea</taxon>
        <taxon>Timematidae</taxon>
        <taxon>Timema</taxon>
    </lineage>
</organism>
<dbReference type="InterPro" id="IPR005322">
    <property type="entry name" value="Peptidase_C69"/>
</dbReference>
<feature type="region of interest" description="Disordered" evidence="2">
    <location>
        <begin position="49"/>
        <end position="76"/>
    </location>
</feature>
<evidence type="ECO:0000313" key="3">
    <source>
        <dbReference type="EMBL" id="CAD7416389.1"/>
    </source>
</evidence>
<name>A0A7R9DN07_TIMPO</name>